<dbReference type="AlphaFoldDB" id="A0AAW6M420"/>
<feature type="domain" description="Endonuclease GajA/Old nuclease/RecF-like AAA" evidence="1">
    <location>
        <begin position="259"/>
        <end position="301"/>
    </location>
</feature>
<dbReference type="InterPro" id="IPR041685">
    <property type="entry name" value="AAA_GajA/Old/RecF-like"/>
</dbReference>
<evidence type="ECO:0000313" key="2">
    <source>
        <dbReference type="EMBL" id="MDE8696406.1"/>
    </source>
</evidence>
<comment type="caution">
    <text evidence="2">The sequence shown here is derived from an EMBL/GenBank/DDBJ whole genome shotgun (WGS) entry which is preliminary data.</text>
</comment>
<organism evidence="2 3">
    <name type="scientific">Bacteroides cellulosilyticus</name>
    <dbReference type="NCBI Taxonomy" id="246787"/>
    <lineage>
        <taxon>Bacteria</taxon>
        <taxon>Pseudomonadati</taxon>
        <taxon>Bacteroidota</taxon>
        <taxon>Bacteroidia</taxon>
        <taxon>Bacteroidales</taxon>
        <taxon>Bacteroidaceae</taxon>
        <taxon>Bacteroides</taxon>
    </lineage>
</organism>
<accession>A0AAW6M420</accession>
<reference evidence="2" key="1">
    <citation type="submission" date="2023-03" db="EMBL/GenBank/DDBJ databases">
        <title>DFI Biobank Strains.</title>
        <authorList>
            <person name="Mostad J."/>
            <person name="Paddock L."/>
            <person name="Medina S."/>
            <person name="Waligurski E."/>
            <person name="Barat B."/>
            <person name="Smith R."/>
            <person name="Burgo V."/>
            <person name="Metcalfe C."/>
            <person name="Woodson C."/>
            <person name="Sundararajan A."/>
            <person name="Ramaswamy R."/>
            <person name="Lin H."/>
            <person name="Pamer E.G."/>
        </authorList>
    </citation>
    <scope>NUCLEOTIDE SEQUENCE</scope>
    <source>
        <strain evidence="2">DFI.9.5</strain>
    </source>
</reference>
<dbReference type="RefSeq" id="WP_149925738.1">
    <property type="nucleotide sequence ID" value="NZ_CAXKYC010000035.1"/>
</dbReference>
<proteinExistence type="predicted"/>
<sequence length="393" mass="46114">MGPQSCGKSTLAKIISFCTWMEKTNAFEEKMAWKDAYKRLRSYHKLSGSYFNEDSLIYYAGENLTYVYNWKEKEEIPVLYDEYYTEHYIEKEYFFLSLDKKINPKVIYIPAERNFVSVVPNLRNYAEDNDNLLDFIKNWYDAKRKYPVDHKMKVLNMGIKYYSGDGDTDVLQMENGKKLTLRTASSGLQSIVPLLLLIDWLSKGIYEEEKPYSYAESEKITQLLEGLQTGNNRTSDELEELKRRLAGFIKGKVYTHTQFIIEEPEQNLFPEAQRDLLFYLLTAINHGRNHRLVITTHSPYILYALNNCLMAYAVKNKMPKEEYQELDCKEVVLDSKEVAVWEIENGMMRADIHSVNGTIQDKDGLIRANYFNRIMQGIMSDFNNMLNYCEEDE</sequence>
<evidence type="ECO:0000313" key="3">
    <source>
        <dbReference type="Proteomes" id="UP001221924"/>
    </source>
</evidence>
<dbReference type="SUPFAM" id="SSF52540">
    <property type="entry name" value="P-loop containing nucleoside triphosphate hydrolases"/>
    <property type="match status" value="1"/>
</dbReference>
<dbReference type="Gene3D" id="3.40.50.300">
    <property type="entry name" value="P-loop containing nucleotide triphosphate hydrolases"/>
    <property type="match status" value="1"/>
</dbReference>
<protein>
    <submittedName>
        <fullName evidence="2">AAA family ATPase</fullName>
    </submittedName>
</protein>
<gene>
    <name evidence="2" type="ORF">PZH42_20060</name>
</gene>
<dbReference type="InterPro" id="IPR027417">
    <property type="entry name" value="P-loop_NTPase"/>
</dbReference>
<dbReference type="Proteomes" id="UP001221924">
    <property type="component" value="Unassembled WGS sequence"/>
</dbReference>
<name>A0AAW6M420_9BACE</name>
<evidence type="ECO:0000259" key="1">
    <source>
        <dbReference type="Pfam" id="PF13175"/>
    </source>
</evidence>
<dbReference type="Pfam" id="PF13175">
    <property type="entry name" value="AAA_15"/>
    <property type="match status" value="1"/>
</dbReference>
<dbReference type="EMBL" id="JARFID010000025">
    <property type="protein sequence ID" value="MDE8696406.1"/>
    <property type="molecule type" value="Genomic_DNA"/>
</dbReference>